<gene>
    <name evidence="1" type="ORF">Amac_090480</name>
</gene>
<comment type="caution">
    <text evidence="1">The sequence shown here is derived from an EMBL/GenBank/DDBJ whole genome shotgun (WGS) entry which is preliminary data.</text>
</comment>
<dbReference type="EMBL" id="BLAE01000076">
    <property type="protein sequence ID" value="GES15451.1"/>
    <property type="molecule type" value="Genomic_DNA"/>
</dbReference>
<evidence type="ECO:0008006" key="3">
    <source>
        <dbReference type="Google" id="ProtNLM"/>
    </source>
</evidence>
<evidence type="ECO:0000313" key="2">
    <source>
        <dbReference type="Proteomes" id="UP000331127"/>
    </source>
</evidence>
<organism evidence="1 2">
    <name type="scientific">Acrocarpospora macrocephala</name>
    <dbReference type="NCBI Taxonomy" id="150177"/>
    <lineage>
        <taxon>Bacteria</taxon>
        <taxon>Bacillati</taxon>
        <taxon>Actinomycetota</taxon>
        <taxon>Actinomycetes</taxon>
        <taxon>Streptosporangiales</taxon>
        <taxon>Streptosporangiaceae</taxon>
        <taxon>Acrocarpospora</taxon>
    </lineage>
</organism>
<name>A0A5M3X7D0_9ACTN</name>
<protein>
    <recommendedName>
        <fullName evidence="3">Kanamycin biosynthetic protein</fullName>
    </recommendedName>
</protein>
<dbReference type="Proteomes" id="UP000331127">
    <property type="component" value="Unassembled WGS sequence"/>
</dbReference>
<proteinExistence type="predicted"/>
<accession>A0A5M3X7D0</accession>
<dbReference type="Pfam" id="PF14013">
    <property type="entry name" value="MT0933_antitox"/>
    <property type="match status" value="1"/>
</dbReference>
<sequence>MSIFDKVKEKLVGHADKVEDAADKSVDKAADIAKEKTGGKYDKYVDTAAEKAKEATDKIDGQPG</sequence>
<reference evidence="1 2" key="1">
    <citation type="submission" date="2019-10" db="EMBL/GenBank/DDBJ databases">
        <title>Whole genome shotgun sequence of Acrocarpospora macrocephala NBRC 16266.</title>
        <authorList>
            <person name="Ichikawa N."/>
            <person name="Kimura A."/>
            <person name="Kitahashi Y."/>
            <person name="Komaki H."/>
            <person name="Oguchi A."/>
        </authorList>
    </citation>
    <scope>NUCLEOTIDE SEQUENCE [LARGE SCALE GENOMIC DNA]</scope>
    <source>
        <strain evidence="1 2">NBRC 16266</strain>
    </source>
</reference>
<evidence type="ECO:0000313" key="1">
    <source>
        <dbReference type="EMBL" id="GES15451.1"/>
    </source>
</evidence>
<dbReference type="InterPro" id="IPR028037">
    <property type="entry name" value="Antitoxin_Rv0909/MT0933"/>
</dbReference>
<keyword evidence="2" id="KW-1185">Reference proteome</keyword>
<dbReference type="AlphaFoldDB" id="A0A5M3X7D0"/>
<dbReference type="RefSeq" id="WP_155360572.1">
    <property type="nucleotide sequence ID" value="NZ_BAAAHL010000029.1"/>
</dbReference>